<dbReference type="Gene3D" id="2.40.50.40">
    <property type="match status" value="1"/>
</dbReference>
<accession>A0A0Q3T9T1</accession>
<dbReference type="GO" id="GO:0000156">
    <property type="term" value="F:phosphorelay response regulator activity"/>
    <property type="evidence" value="ECO:0007669"/>
    <property type="project" value="InterPro"/>
</dbReference>
<dbReference type="InterPro" id="IPR007492">
    <property type="entry name" value="LytTR_DNA-bd_dom"/>
</dbReference>
<protein>
    <submittedName>
        <fullName evidence="2">LytR family transcriptional regulator</fullName>
    </submittedName>
</protein>
<dbReference type="STRING" id="157838.AN964_24470"/>
<proteinExistence type="predicted"/>
<dbReference type="AlphaFoldDB" id="A0A0Q3T9T1"/>
<evidence type="ECO:0000259" key="1">
    <source>
        <dbReference type="PROSITE" id="PS50930"/>
    </source>
</evidence>
<dbReference type="EMBL" id="LJJC01000015">
    <property type="protein sequence ID" value="KQL50782.1"/>
    <property type="molecule type" value="Genomic_DNA"/>
</dbReference>
<dbReference type="PATRIC" id="fig|157838.3.peg.5384"/>
<dbReference type="PROSITE" id="PS50930">
    <property type="entry name" value="HTH_LYTTR"/>
    <property type="match status" value="1"/>
</dbReference>
<dbReference type="Proteomes" id="UP000051888">
    <property type="component" value="Unassembled WGS sequence"/>
</dbReference>
<gene>
    <name evidence="2" type="ORF">AN964_24470</name>
</gene>
<comment type="caution">
    <text evidence="2">The sequence shown here is derived from an EMBL/GenBank/DDBJ whole genome shotgun (WGS) entry which is preliminary data.</text>
</comment>
<evidence type="ECO:0000313" key="3">
    <source>
        <dbReference type="Proteomes" id="UP000051888"/>
    </source>
</evidence>
<dbReference type="PANTHER" id="PTHR37299:SF4">
    <property type="entry name" value="TRANSCRIPTIONAL REGULATOR"/>
    <property type="match status" value="1"/>
</dbReference>
<feature type="domain" description="HTH LytTR-type" evidence="1">
    <location>
        <begin position="112"/>
        <end position="216"/>
    </location>
</feature>
<reference evidence="2 3" key="1">
    <citation type="submission" date="2015-09" db="EMBL/GenBank/DDBJ databases">
        <title>Genome sequencing project for genomic taxonomy and phylogenomics of Bacillus-like bacteria.</title>
        <authorList>
            <person name="Liu B."/>
            <person name="Wang J."/>
            <person name="Zhu Y."/>
            <person name="Liu G."/>
            <person name="Chen Q."/>
            <person name="Chen Z."/>
            <person name="Lan J."/>
            <person name="Che J."/>
            <person name="Ge C."/>
            <person name="Shi H."/>
            <person name="Pan Z."/>
            <person name="Liu X."/>
        </authorList>
    </citation>
    <scope>NUCLEOTIDE SEQUENCE [LARGE SCALE GENOMIC DNA]</scope>
    <source>
        <strain evidence="2 3">LMG 18435</strain>
    </source>
</reference>
<dbReference type="RefSeq" id="WP_055742388.1">
    <property type="nucleotide sequence ID" value="NZ_JAAIWL010000012.1"/>
</dbReference>
<evidence type="ECO:0000313" key="2">
    <source>
        <dbReference type="EMBL" id="KQL50782.1"/>
    </source>
</evidence>
<dbReference type="OrthoDB" id="9802383at2"/>
<name>A0A0Q3T9T1_9BACI</name>
<sequence length="216" mass="25008">MDQQTVLSIMEVMQDLVPKYTSIAVTNSQQYIYYQPSNQIDLKIKPGDRIREGTASFKALSFQEKITDYIEKDVLGIPYFGMSVPILDGERVQGCVTAILPKKPLEFPPSFLTIKANDRWYPVPFKQVMFLEALSRKTNVHSENLVGVHKLNLTELEFYLPSDMFIRCHRSYIINIHYIAEIHPESHSTFLLLMKDGTRIPVSQTYSSQFRKILHF</sequence>
<dbReference type="Pfam" id="PF04397">
    <property type="entry name" value="LytTR"/>
    <property type="match status" value="1"/>
</dbReference>
<dbReference type="PANTHER" id="PTHR37299">
    <property type="entry name" value="TRANSCRIPTIONAL REGULATOR-RELATED"/>
    <property type="match status" value="1"/>
</dbReference>
<organism evidence="2 3">
    <name type="scientific">Heyndrickxia shackletonii</name>
    <dbReference type="NCBI Taxonomy" id="157838"/>
    <lineage>
        <taxon>Bacteria</taxon>
        <taxon>Bacillati</taxon>
        <taxon>Bacillota</taxon>
        <taxon>Bacilli</taxon>
        <taxon>Bacillales</taxon>
        <taxon>Bacillaceae</taxon>
        <taxon>Heyndrickxia</taxon>
    </lineage>
</organism>
<dbReference type="GO" id="GO:0003677">
    <property type="term" value="F:DNA binding"/>
    <property type="evidence" value="ECO:0007669"/>
    <property type="project" value="InterPro"/>
</dbReference>
<keyword evidence="3" id="KW-1185">Reference proteome</keyword>
<dbReference type="SMART" id="SM00850">
    <property type="entry name" value="LytTR"/>
    <property type="match status" value="1"/>
</dbReference>
<dbReference type="Gene3D" id="2.20.25.10">
    <property type="match status" value="1"/>
</dbReference>
<dbReference type="InterPro" id="IPR046947">
    <property type="entry name" value="LytR-like"/>
</dbReference>